<evidence type="ECO:0000313" key="2">
    <source>
        <dbReference type="Proteomes" id="UP000229342"/>
    </source>
</evidence>
<dbReference type="InterPro" id="IPR058292">
    <property type="entry name" value="DUF7986"/>
</dbReference>
<sequence length="493" mass="56515">MLAKGFLGQLSNWVSEQTAKDEAVMEKATERFGLRKLLENVSEPGKTLGLFSEWLVFDYKQSIFDNRTGLEFFTEQNPLHLPKEEIEAYTDMRSFEVGQFEVRKVETGKGVVLLSFASDKEYFVHDVNASLSLRENQTVWTRIAPIGGLYHCVGSLFFIMPMRVKAGMREVIAGWKKNSYDAKAVAFFATDSPNREPTETPSYEESLQNFKNALGKCGMTGFFSIPTFTKWVSDEKKYGRDFTPHALDSLIPDSVAFKDVAELVRVSAEFTNNIPRKSLKGKTPNEAIRERKAGEVGDWETDIFSKEKYFKVLEKANEYMAQGEFEKSYNAFEQVIKDLLKDKLPFFHTFRVYANAAVCCFHKGDEMLGEALLDASLRINPLYDFGMHQKERYVHDPTHEEEFTSFPKKDQKMIQGLRDDMRKTGKRMYQHRVFSKYEKLLQELGVSLAYKAKTVPDLYSFNKDGNPMKKAKIGRNESCLCGSGKKFKKCCGR</sequence>
<dbReference type="SUPFAM" id="SSF48452">
    <property type="entry name" value="TPR-like"/>
    <property type="match status" value="1"/>
</dbReference>
<accession>A0A2H0KCZ1</accession>
<evidence type="ECO:0000313" key="1">
    <source>
        <dbReference type="EMBL" id="PIQ69097.1"/>
    </source>
</evidence>
<dbReference type="AlphaFoldDB" id="A0A2H0KCZ1"/>
<gene>
    <name evidence="1" type="ORF">COV91_00615</name>
</gene>
<dbReference type="InterPro" id="IPR004027">
    <property type="entry name" value="SEC_C_motif"/>
</dbReference>
<dbReference type="Proteomes" id="UP000229342">
    <property type="component" value="Unassembled WGS sequence"/>
</dbReference>
<name>A0A2H0KCZ1_9BACT</name>
<dbReference type="SUPFAM" id="SSF103642">
    <property type="entry name" value="Sec-C motif"/>
    <property type="match status" value="1"/>
</dbReference>
<dbReference type="Gene3D" id="3.10.450.50">
    <property type="match status" value="1"/>
</dbReference>
<dbReference type="EMBL" id="PCVG01000012">
    <property type="protein sequence ID" value="PIQ69097.1"/>
    <property type="molecule type" value="Genomic_DNA"/>
</dbReference>
<dbReference type="Pfam" id="PF25948">
    <property type="entry name" value="DUF7986"/>
    <property type="match status" value="1"/>
</dbReference>
<organism evidence="1 2">
    <name type="scientific">Candidatus Taylorbacteria bacterium CG11_big_fil_rev_8_21_14_0_20_46_11</name>
    <dbReference type="NCBI Taxonomy" id="1975025"/>
    <lineage>
        <taxon>Bacteria</taxon>
        <taxon>Candidatus Tayloriibacteriota</taxon>
    </lineage>
</organism>
<proteinExistence type="predicted"/>
<dbReference type="Pfam" id="PF02810">
    <property type="entry name" value="SEC-C"/>
    <property type="match status" value="1"/>
</dbReference>
<reference evidence="1 2" key="1">
    <citation type="submission" date="2017-09" db="EMBL/GenBank/DDBJ databases">
        <title>Depth-based differentiation of microbial function through sediment-hosted aquifers and enrichment of novel symbionts in the deep terrestrial subsurface.</title>
        <authorList>
            <person name="Probst A.J."/>
            <person name="Ladd B."/>
            <person name="Jarett J.K."/>
            <person name="Geller-Mcgrath D.E."/>
            <person name="Sieber C.M."/>
            <person name="Emerson J.B."/>
            <person name="Anantharaman K."/>
            <person name="Thomas B.C."/>
            <person name="Malmstrom R."/>
            <person name="Stieglmeier M."/>
            <person name="Klingl A."/>
            <person name="Woyke T."/>
            <person name="Ryan C.M."/>
            <person name="Banfield J.F."/>
        </authorList>
    </citation>
    <scope>NUCLEOTIDE SEQUENCE [LARGE SCALE GENOMIC DNA]</scope>
    <source>
        <strain evidence="1">CG11_big_fil_rev_8_21_14_0_20_46_11</strain>
    </source>
</reference>
<comment type="caution">
    <text evidence="1">The sequence shown here is derived from an EMBL/GenBank/DDBJ whole genome shotgun (WGS) entry which is preliminary data.</text>
</comment>
<protein>
    <submittedName>
        <fullName evidence="1">Uncharacterized protein</fullName>
    </submittedName>
</protein>
<dbReference type="InterPro" id="IPR011990">
    <property type="entry name" value="TPR-like_helical_dom_sf"/>
</dbReference>